<dbReference type="EC" id="2.3.3.21" evidence="8"/>
<evidence type="ECO:0000256" key="1">
    <source>
        <dbReference type="ARBA" id="ARBA00004743"/>
    </source>
</evidence>
<comment type="similarity">
    <text evidence="2 9">Belongs to the alpha-IPM synthase/homocitrate synthase family.</text>
</comment>
<dbReference type="CDD" id="cd07941">
    <property type="entry name" value="DRE_TIM_LeuA3"/>
    <property type="match status" value="1"/>
</dbReference>
<dbReference type="InterPro" id="IPR054691">
    <property type="entry name" value="LeuA/HCS_post-cat"/>
</dbReference>
<dbReference type="PROSITE" id="PS00815">
    <property type="entry name" value="AIPM_HOMOCIT_SYNTH_1"/>
    <property type="match status" value="1"/>
</dbReference>
<dbReference type="PROSITE" id="PS00816">
    <property type="entry name" value="AIPM_HOMOCIT_SYNTH_2"/>
    <property type="match status" value="1"/>
</dbReference>
<dbReference type="SMART" id="SM00917">
    <property type="entry name" value="LeuA_dimer"/>
    <property type="match status" value="1"/>
</dbReference>
<dbReference type="InterPro" id="IPR002034">
    <property type="entry name" value="AIPM/Hcit_synth_CS"/>
</dbReference>
<dbReference type="PANTHER" id="PTHR43538">
    <property type="entry name" value="ALPHA-IPM SYNTHASE/HOMOCITRATE SYNTHASE"/>
    <property type="match status" value="1"/>
</dbReference>
<reference evidence="11" key="1">
    <citation type="submission" date="2022-03" db="EMBL/GenBank/DDBJ databases">
        <title>Complete genome sequence of Caldinitratiruptor microaerophilus.</title>
        <authorList>
            <person name="Mukaiyama R."/>
            <person name="Nishiyama T."/>
            <person name="Ueda K."/>
        </authorList>
    </citation>
    <scope>NUCLEOTIDE SEQUENCE</scope>
    <source>
        <strain evidence="11">JCM 16183</strain>
    </source>
</reference>
<dbReference type="Proteomes" id="UP001163687">
    <property type="component" value="Chromosome"/>
</dbReference>
<dbReference type="InterPro" id="IPR013785">
    <property type="entry name" value="Aldolase_TIM"/>
</dbReference>
<keyword evidence="6" id="KW-0100">Branched-chain amino acid biosynthesis</keyword>
<dbReference type="EMBL" id="AP025628">
    <property type="protein sequence ID" value="BDG61679.1"/>
    <property type="molecule type" value="Genomic_DNA"/>
</dbReference>
<evidence type="ECO:0000256" key="3">
    <source>
        <dbReference type="ARBA" id="ARBA00022605"/>
    </source>
</evidence>
<gene>
    <name evidence="11" type="ORF">caldi_27690</name>
</gene>
<keyword evidence="4" id="KW-0412">Isoleucine biosynthesis</keyword>
<feature type="domain" description="Pyruvate carboxyltransferase" evidence="10">
    <location>
        <begin position="7"/>
        <end position="270"/>
    </location>
</feature>
<dbReference type="InterPro" id="IPR036230">
    <property type="entry name" value="LeuA_allosteric_dom_sf"/>
</dbReference>
<dbReference type="InterPro" id="IPR005675">
    <property type="entry name" value="Citramal_synthase"/>
</dbReference>
<dbReference type="Pfam" id="PF08502">
    <property type="entry name" value="LeuA_dimer"/>
    <property type="match status" value="1"/>
</dbReference>
<dbReference type="Gene3D" id="3.20.20.70">
    <property type="entry name" value="Aldolase class I"/>
    <property type="match status" value="1"/>
</dbReference>
<dbReference type="GO" id="GO:0043714">
    <property type="term" value="F:(R)-citramalate synthase activity"/>
    <property type="evidence" value="ECO:0007669"/>
    <property type="project" value="UniProtKB-UniRule"/>
</dbReference>
<dbReference type="Pfam" id="PF22617">
    <property type="entry name" value="HCS_D2"/>
    <property type="match status" value="1"/>
</dbReference>
<dbReference type="PANTHER" id="PTHR43538:SF1">
    <property type="entry name" value="(R)-CITRAMALATE SYNTHASE"/>
    <property type="match status" value="1"/>
</dbReference>
<accession>A0AA35CLS8</accession>
<organism evidence="11 12">
    <name type="scientific">Caldinitratiruptor microaerophilus</name>
    <dbReference type="NCBI Taxonomy" id="671077"/>
    <lineage>
        <taxon>Bacteria</taxon>
        <taxon>Bacillati</taxon>
        <taxon>Bacillota</taxon>
        <taxon>Clostridia</taxon>
        <taxon>Eubacteriales</taxon>
        <taxon>Symbiobacteriaceae</taxon>
        <taxon>Caldinitratiruptor</taxon>
    </lineage>
</organism>
<sequence>MRVQPSVVLYDTTLRDGSQRAGISFTVADKVRIARRLDEFGMHYVEGGWPGSNPKDAEFFRLMQDEPLRRARLVAFSSTRRPGVRCEDDIILRQLLDAGTQATCIVGKSWDFHVTGALGTTLEENLAMIGETVAFLRARGREVIYDAEHFFDGFKANPEYALATLRAAADAGADWVVLCDTNGGTLPHEVEDIVAMVREALPGVRLGIHTHDDSGVAVANTLAAVRAGCTMVQGTVNGYGERCGNANLCAVIPNLQLKLGYACVEPEALKGLTALAGFVSEAANLPPWDAQPYVGRNAFTHKAGIHVSALLKSTAMYEHVPPESVGNERRVLVSELSGRSNLQYAFGGDSLDPEQSKALLDRIKALEHEGYQFEGAEASLELLLRDEGQPRPFELESFRVIIERRGGEVPRAEASIKVRVGDRTVHTAAEGNGPVNALDVALRKALSEIYPSLSRVRLTDYKVRVLEGSEGTGARVRVLVESTDGSRRWGTVGVSTNVIEASWQALADSLEWHLLREARDTARGATATAGDASRAAAG</sequence>
<dbReference type="NCBIfam" id="TIGR00977">
    <property type="entry name" value="citramal_synth"/>
    <property type="match status" value="1"/>
</dbReference>
<evidence type="ECO:0000313" key="11">
    <source>
        <dbReference type="EMBL" id="BDG61679.1"/>
    </source>
</evidence>
<evidence type="ECO:0000313" key="12">
    <source>
        <dbReference type="Proteomes" id="UP001163687"/>
    </source>
</evidence>
<dbReference type="Gene3D" id="1.10.238.260">
    <property type="match status" value="1"/>
</dbReference>
<keyword evidence="3" id="KW-0028">Amino-acid biosynthesis</keyword>
<dbReference type="PROSITE" id="PS50991">
    <property type="entry name" value="PYR_CT"/>
    <property type="match status" value="1"/>
</dbReference>
<comment type="pathway">
    <text evidence="1">Amino-acid biosynthesis; L-isoleucine biosynthesis; 2-oxobutanoate from pyruvate: step 1/3.</text>
</comment>
<dbReference type="Pfam" id="PF00682">
    <property type="entry name" value="HMGL-like"/>
    <property type="match status" value="1"/>
</dbReference>
<dbReference type="GO" id="GO:0009098">
    <property type="term" value="P:L-leucine biosynthetic process"/>
    <property type="evidence" value="ECO:0007669"/>
    <property type="project" value="InterPro"/>
</dbReference>
<dbReference type="SUPFAM" id="SSF110921">
    <property type="entry name" value="2-isopropylmalate synthase LeuA, allosteric (dimerisation) domain"/>
    <property type="match status" value="1"/>
</dbReference>
<keyword evidence="5 9" id="KW-0808">Transferase</keyword>
<dbReference type="KEGG" id="cmic:caldi_27690"/>
<evidence type="ECO:0000256" key="6">
    <source>
        <dbReference type="ARBA" id="ARBA00023304"/>
    </source>
</evidence>
<evidence type="ECO:0000256" key="7">
    <source>
        <dbReference type="ARBA" id="ARBA00048263"/>
    </source>
</evidence>
<comment type="catalytic activity">
    <reaction evidence="7">
        <text>pyruvate + acetyl-CoA + H2O = (3R)-citramalate + CoA + H(+)</text>
        <dbReference type="Rhea" id="RHEA:19045"/>
        <dbReference type="ChEBI" id="CHEBI:15361"/>
        <dbReference type="ChEBI" id="CHEBI:15377"/>
        <dbReference type="ChEBI" id="CHEBI:15378"/>
        <dbReference type="ChEBI" id="CHEBI:30934"/>
        <dbReference type="ChEBI" id="CHEBI:57287"/>
        <dbReference type="ChEBI" id="CHEBI:57288"/>
        <dbReference type="EC" id="2.3.3.21"/>
    </reaction>
</comment>
<evidence type="ECO:0000256" key="8">
    <source>
        <dbReference type="NCBIfam" id="TIGR00977"/>
    </source>
</evidence>
<evidence type="ECO:0000256" key="2">
    <source>
        <dbReference type="ARBA" id="ARBA00006154"/>
    </source>
</evidence>
<dbReference type="GO" id="GO:0003852">
    <property type="term" value="F:2-isopropylmalate synthase activity"/>
    <property type="evidence" value="ECO:0007669"/>
    <property type="project" value="InterPro"/>
</dbReference>
<evidence type="ECO:0000259" key="10">
    <source>
        <dbReference type="PROSITE" id="PS50991"/>
    </source>
</evidence>
<dbReference type="Gene3D" id="3.30.160.270">
    <property type="match status" value="1"/>
</dbReference>
<keyword evidence="12" id="KW-1185">Reference proteome</keyword>
<dbReference type="SUPFAM" id="SSF51569">
    <property type="entry name" value="Aldolase"/>
    <property type="match status" value="1"/>
</dbReference>
<evidence type="ECO:0000256" key="4">
    <source>
        <dbReference type="ARBA" id="ARBA00022624"/>
    </source>
</evidence>
<dbReference type="InterPro" id="IPR013709">
    <property type="entry name" value="2-isopropylmalate_synth_dimer"/>
</dbReference>
<name>A0AA35CLS8_9FIRM</name>
<dbReference type="GO" id="GO:0009097">
    <property type="term" value="P:isoleucine biosynthetic process"/>
    <property type="evidence" value="ECO:0007669"/>
    <property type="project" value="UniProtKB-UniRule"/>
</dbReference>
<proteinExistence type="inferred from homology"/>
<evidence type="ECO:0000256" key="9">
    <source>
        <dbReference type="RuleBase" id="RU003523"/>
    </source>
</evidence>
<dbReference type="InterPro" id="IPR000891">
    <property type="entry name" value="PYR_CT"/>
</dbReference>
<dbReference type="AlphaFoldDB" id="A0AA35CLS8"/>
<evidence type="ECO:0000256" key="5">
    <source>
        <dbReference type="ARBA" id="ARBA00022679"/>
    </source>
</evidence>
<protein>
    <recommendedName>
        <fullName evidence="8">Citramalate synthase</fullName>
        <ecNumber evidence="8">2.3.3.21</ecNumber>
    </recommendedName>
</protein>